<feature type="compositionally biased region" description="Basic and acidic residues" evidence="1">
    <location>
        <begin position="1051"/>
        <end position="1065"/>
    </location>
</feature>
<feature type="compositionally biased region" description="Basic and acidic residues" evidence="1">
    <location>
        <begin position="498"/>
        <end position="514"/>
    </location>
</feature>
<feature type="compositionally biased region" description="Low complexity" evidence="1">
    <location>
        <begin position="1181"/>
        <end position="1206"/>
    </location>
</feature>
<feature type="compositionally biased region" description="Polar residues" evidence="1">
    <location>
        <begin position="265"/>
        <end position="277"/>
    </location>
</feature>
<protein>
    <submittedName>
        <fullName evidence="2">Uncharacterized protein</fullName>
    </submittedName>
</protein>
<dbReference type="EMBL" id="KZ819285">
    <property type="protein sequence ID" value="PWO00531.1"/>
    <property type="molecule type" value="Genomic_DNA"/>
</dbReference>
<feature type="compositionally biased region" description="Acidic residues" evidence="1">
    <location>
        <begin position="457"/>
        <end position="472"/>
    </location>
</feature>
<evidence type="ECO:0000313" key="2">
    <source>
        <dbReference type="EMBL" id="PWO00531.1"/>
    </source>
</evidence>
<accession>A0A316ZFL1</accession>
<reference evidence="2 3" key="1">
    <citation type="journal article" date="2018" name="Mol. Biol. Evol.">
        <title>Broad Genomic Sampling Reveals a Smut Pathogenic Ancestry of the Fungal Clade Ustilaginomycotina.</title>
        <authorList>
            <person name="Kijpornyongpan T."/>
            <person name="Mondo S.J."/>
            <person name="Barry K."/>
            <person name="Sandor L."/>
            <person name="Lee J."/>
            <person name="Lipzen A."/>
            <person name="Pangilinan J."/>
            <person name="LaButti K."/>
            <person name="Hainaut M."/>
            <person name="Henrissat B."/>
            <person name="Grigoriev I.V."/>
            <person name="Spatafora J.W."/>
            <person name="Aime M.C."/>
        </authorList>
    </citation>
    <scope>NUCLEOTIDE SEQUENCE [LARGE SCALE GENOMIC DNA]</scope>
    <source>
        <strain evidence="2 3">MCA 4186</strain>
    </source>
</reference>
<feature type="region of interest" description="Disordered" evidence="1">
    <location>
        <begin position="349"/>
        <end position="381"/>
    </location>
</feature>
<feature type="compositionally biased region" description="Low complexity" evidence="1">
    <location>
        <begin position="289"/>
        <end position="304"/>
    </location>
</feature>
<feature type="compositionally biased region" description="Low complexity" evidence="1">
    <location>
        <begin position="797"/>
        <end position="807"/>
    </location>
</feature>
<organism evidence="2 3">
    <name type="scientific">Tilletiopsis washingtonensis</name>
    <dbReference type="NCBI Taxonomy" id="58919"/>
    <lineage>
        <taxon>Eukaryota</taxon>
        <taxon>Fungi</taxon>
        <taxon>Dikarya</taxon>
        <taxon>Basidiomycota</taxon>
        <taxon>Ustilaginomycotina</taxon>
        <taxon>Exobasidiomycetes</taxon>
        <taxon>Entylomatales</taxon>
        <taxon>Entylomatales incertae sedis</taxon>
        <taxon>Tilletiopsis</taxon>
    </lineage>
</organism>
<dbReference type="RefSeq" id="XP_025600809.1">
    <property type="nucleotide sequence ID" value="XM_025744982.1"/>
</dbReference>
<feature type="compositionally biased region" description="Polar residues" evidence="1">
    <location>
        <begin position="1399"/>
        <end position="1408"/>
    </location>
</feature>
<keyword evidence="3" id="KW-1185">Reference proteome</keyword>
<feature type="compositionally biased region" description="Low complexity" evidence="1">
    <location>
        <begin position="176"/>
        <end position="186"/>
    </location>
</feature>
<feature type="compositionally biased region" description="Low complexity" evidence="1">
    <location>
        <begin position="745"/>
        <end position="770"/>
    </location>
</feature>
<feature type="compositionally biased region" description="Low complexity" evidence="1">
    <location>
        <begin position="356"/>
        <end position="381"/>
    </location>
</feature>
<proteinExistence type="predicted"/>
<feature type="compositionally biased region" description="Low complexity" evidence="1">
    <location>
        <begin position="546"/>
        <end position="557"/>
    </location>
</feature>
<name>A0A316ZFL1_9BASI</name>
<feature type="region of interest" description="Disordered" evidence="1">
    <location>
        <begin position="716"/>
        <end position="1077"/>
    </location>
</feature>
<feature type="region of interest" description="Disordered" evidence="1">
    <location>
        <begin position="1447"/>
        <end position="1466"/>
    </location>
</feature>
<feature type="compositionally biased region" description="Basic residues" evidence="1">
    <location>
        <begin position="488"/>
        <end position="497"/>
    </location>
</feature>
<feature type="compositionally biased region" description="Low complexity" evidence="1">
    <location>
        <begin position="1"/>
        <end position="30"/>
    </location>
</feature>
<feature type="compositionally biased region" description="Basic and acidic residues" evidence="1">
    <location>
        <begin position="860"/>
        <end position="871"/>
    </location>
</feature>
<feature type="compositionally biased region" description="Basic and acidic residues" evidence="1">
    <location>
        <begin position="772"/>
        <end position="788"/>
    </location>
</feature>
<feature type="compositionally biased region" description="Basic and acidic residues" evidence="1">
    <location>
        <begin position="685"/>
        <end position="698"/>
    </location>
</feature>
<feature type="region of interest" description="Disordered" evidence="1">
    <location>
        <begin position="1141"/>
        <end position="1252"/>
    </location>
</feature>
<feature type="compositionally biased region" description="Polar residues" evidence="1">
    <location>
        <begin position="1322"/>
        <end position="1339"/>
    </location>
</feature>
<feature type="compositionally biased region" description="Low complexity" evidence="1">
    <location>
        <begin position="901"/>
        <end position="915"/>
    </location>
</feature>
<feature type="region of interest" description="Disordered" evidence="1">
    <location>
        <begin position="1322"/>
        <end position="1346"/>
    </location>
</feature>
<sequence>MAAAAGRSAAPQAEAAGSSATSGRRGSKAGLVPSPTPPDAFDAAVRAANPSHPDHQAWLERYGPGASNGTSIGRAASLHGDAAGSRRARAGTNSSVRSPVMPMPNGEASTAHTPELASGREGAPVGGAGATGTAGRRRKKKKSAGDKGKRRAAEPPVPPPRTTSVPTLLHSVGDDVPSAAASPVSSIKVGQRVQQHPIPAAFATPRRSSMDSRFSPMPALAPGDVPPMPNVHFAATSPPQPGPAGLAAASSPPAQGQTPSPARSRFNSLRFGTSKSSPLKPAEVHLAEARAAPVSPVAAESPRSGGALRRSLDGVMAPFRRGSRDSASTRGMQEAAVLARMATLRNDHASDAEGESSATFISPSSSAAFVSPSSSFSHPAPALMAPFSMTRAASLDAAPGAYAHLAGPASVALSARSQSQQEESSQQLTLPRGASGARAYRGPRPLSSVRDVRESGTEAEADDFFDAQDDEIAPSSPNVSDADDASPARRRAARKRVPKLESDSAKSGALDEGKTQFTASAERRRSLDSLRASRASRRIAEHAAELEAPAVPPLAAAGSTDEARAESGGESSADEPMYANGANPRQQADADGSAASGRRKRSLHGHGAPSGMAQLQRERELIAQAQAMRRASRMASLSSFESSPGGVPGARTQEIPLPDDAASRASPAAPPVPSKSPVHTYRANGETDSHSEAVDEASQRLRAVQAQQFFIPPVYARAPSSGTCTPRDAPGISEANGVRINKAMSSRSLSSNYSRPTVAAPALPSPANASKELPRHPFETVSSREMERQGTPTAQTSGSPLLSGGSPATPATPSSYGRSGGRRLAGFFTRSKAGRSASQGAPLAASPSAEGTVPVEDTEPMEHLANEKEQVSSRSPVGLGIEASPSSMSGRRQRSESYNWRSRVASLASNRSNNRPSPPPWDSPARLPSRERTPSAAEPPSPGQLSEAGSDPDAAWRRQLLTQAVGLSFATGRPSPSPSPSSPNTLVDPVEPTRAPRTSIGMGRPNFAQRRGVSASMRPPATPPDPGAKPSATFYKTLSPSLLHESSVGYHEADDLPSHVGHADDFGETEDQSSTLDAPIIARGMPGAARPHGEGLDAITELQSSNSLAARLTNGAHFEQAPPHVRLVRSSADLKSGSSGFQALYAPPDRATRAAGAASPTSFGDRRRLSGGSAAPPPPLQLHSPSSPIEISPHAPTTPGTTSSTSRYDAPHYESSFNERSFSSDRKLSTSASRPSFAELGNGIVNNGSPEHVRSPKLFAQLRKGMPSKLGGKSSMPRMRGISSSDVILSDSPVSQHTGAGSISAVEDATRLLAVQADQLSQTPSPSVLGTPATFTFTEPDSPFPRMPRDAPLMAGFEYSPRGTPGREPFALAQSMAPALRSPSSSSGSYDTAPLSARMRTTSMGARSTKSRDMRVTSPELDAFSNMLREANQADQQRLRAIAARTAAAASAASMPSTPAAATASR</sequence>
<feature type="compositionally biased region" description="Low complexity" evidence="1">
    <location>
        <begin position="243"/>
        <end position="262"/>
    </location>
</feature>
<feature type="compositionally biased region" description="Low complexity" evidence="1">
    <location>
        <begin position="417"/>
        <end position="427"/>
    </location>
</feature>
<feature type="compositionally biased region" description="Polar residues" evidence="1">
    <location>
        <begin position="884"/>
        <end position="900"/>
    </location>
</feature>
<feature type="region of interest" description="Disordered" evidence="1">
    <location>
        <begin position="409"/>
        <end position="698"/>
    </location>
</feature>
<feature type="region of interest" description="Disordered" evidence="1">
    <location>
        <begin position="1376"/>
        <end position="1417"/>
    </location>
</feature>
<dbReference type="GeneID" id="37272526"/>
<feature type="region of interest" description="Disordered" evidence="1">
    <location>
        <begin position="1"/>
        <end position="332"/>
    </location>
</feature>
<feature type="compositionally biased region" description="Basic and acidic residues" evidence="1">
    <location>
        <begin position="143"/>
        <end position="153"/>
    </location>
</feature>
<dbReference type="Proteomes" id="UP000245946">
    <property type="component" value="Unassembled WGS sequence"/>
</dbReference>
<evidence type="ECO:0000313" key="3">
    <source>
        <dbReference type="Proteomes" id="UP000245946"/>
    </source>
</evidence>
<evidence type="ECO:0000256" key="1">
    <source>
        <dbReference type="SAM" id="MobiDB-lite"/>
    </source>
</evidence>
<gene>
    <name evidence="2" type="ORF">FA09DRAFT_358591</name>
</gene>
<dbReference type="OrthoDB" id="3367100at2759"/>
<feature type="compositionally biased region" description="Low complexity" evidence="1">
    <location>
        <begin position="623"/>
        <end position="636"/>
    </location>
</feature>